<feature type="domain" description="Acyl-CoA dehydrogenase/oxidase N-terminal" evidence="9">
    <location>
        <begin position="21"/>
        <end position="150"/>
    </location>
</feature>
<evidence type="ECO:0000256" key="1">
    <source>
        <dbReference type="ARBA" id="ARBA00001974"/>
    </source>
</evidence>
<evidence type="ECO:0000313" key="11">
    <source>
        <dbReference type="Proteomes" id="UP000680805"/>
    </source>
</evidence>
<dbReference type="PANTHER" id="PTHR43884">
    <property type="entry name" value="ACYL-COA DEHYDROGENASE"/>
    <property type="match status" value="1"/>
</dbReference>
<dbReference type="InterPro" id="IPR006091">
    <property type="entry name" value="Acyl-CoA_Oxase/DH_mid-dom"/>
</dbReference>
<dbReference type="Pfam" id="PF00441">
    <property type="entry name" value="Acyl-CoA_dh_1"/>
    <property type="match status" value="1"/>
</dbReference>
<evidence type="ECO:0000256" key="4">
    <source>
        <dbReference type="ARBA" id="ARBA00022827"/>
    </source>
</evidence>
<dbReference type="AlphaFoldDB" id="A0A975RU77"/>
<dbReference type="Proteomes" id="UP000680805">
    <property type="component" value="Chromosome"/>
</dbReference>
<feature type="domain" description="Acyl-CoA dehydrogenase/oxidase C-terminal" evidence="7">
    <location>
        <begin position="264"/>
        <end position="413"/>
    </location>
</feature>
<dbReference type="FunFam" id="2.40.110.10:FF:000002">
    <property type="entry name" value="Acyl-CoA dehydrogenase fadE12"/>
    <property type="match status" value="1"/>
</dbReference>
<reference evidence="10" key="1">
    <citation type="submission" date="2021-06" db="EMBL/GenBank/DDBJ databases">
        <title>Bradyrhizobium sp. S2-11-2 Genome sequencing.</title>
        <authorList>
            <person name="Jin L."/>
        </authorList>
    </citation>
    <scope>NUCLEOTIDE SEQUENCE</scope>
    <source>
        <strain evidence="10">S2-11-2</strain>
    </source>
</reference>
<feature type="domain" description="Acyl-CoA oxidase/dehydrogenase middle" evidence="8">
    <location>
        <begin position="154"/>
        <end position="252"/>
    </location>
</feature>
<evidence type="ECO:0000256" key="6">
    <source>
        <dbReference type="RuleBase" id="RU362125"/>
    </source>
</evidence>
<dbReference type="Pfam" id="PF02771">
    <property type="entry name" value="Acyl-CoA_dh_N"/>
    <property type="match status" value="1"/>
</dbReference>
<evidence type="ECO:0000259" key="9">
    <source>
        <dbReference type="Pfam" id="PF02771"/>
    </source>
</evidence>
<gene>
    <name evidence="10" type="ORF">KMZ68_08645</name>
</gene>
<dbReference type="KEGG" id="bsei:KMZ68_08645"/>
<dbReference type="Gene3D" id="1.10.540.10">
    <property type="entry name" value="Acyl-CoA dehydrogenase/oxidase, N-terminal domain"/>
    <property type="match status" value="1"/>
</dbReference>
<evidence type="ECO:0000256" key="2">
    <source>
        <dbReference type="ARBA" id="ARBA00009347"/>
    </source>
</evidence>
<dbReference type="InterPro" id="IPR037069">
    <property type="entry name" value="AcylCoA_DH/ox_N_sf"/>
</dbReference>
<organism evidence="10 11">
    <name type="scientific">Bradyrhizobium sediminis</name>
    <dbReference type="NCBI Taxonomy" id="2840469"/>
    <lineage>
        <taxon>Bacteria</taxon>
        <taxon>Pseudomonadati</taxon>
        <taxon>Pseudomonadota</taxon>
        <taxon>Alphaproteobacteria</taxon>
        <taxon>Hyphomicrobiales</taxon>
        <taxon>Nitrobacteraceae</taxon>
        <taxon>Bradyrhizobium</taxon>
    </lineage>
</organism>
<dbReference type="GO" id="GO:0050660">
    <property type="term" value="F:flavin adenine dinucleotide binding"/>
    <property type="evidence" value="ECO:0007669"/>
    <property type="project" value="InterPro"/>
</dbReference>
<evidence type="ECO:0000256" key="5">
    <source>
        <dbReference type="ARBA" id="ARBA00023002"/>
    </source>
</evidence>
<dbReference type="CDD" id="cd00567">
    <property type="entry name" value="ACAD"/>
    <property type="match status" value="1"/>
</dbReference>
<dbReference type="Gene3D" id="1.20.140.10">
    <property type="entry name" value="Butyryl-CoA Dehydrogenase, subunit A, domain 3"/>
    <property type="match status" value="1"/>
</dbReference>
<dbReference type="Pfam" id="PF02770">
    <property type="entry name" value="Acyl-CoA_dh_M"/>
    <property type="match status" value="1"/>
</dbReference>
<dbReference type="InterPro" id="IPR046373">
    <property type="entry name" value="Acyl-CoA_Oxase/DH_mid-dom_sf"/>
</dbReference>
<evidence type="ECO:0000259" key="8">
    <source>
        <dbReference type="Pfam" id="PF02770"/>
    </source>
</evidence>
<comment type="cofactor">
    <cofactor evidence="1 6">
        <name>FAD</name>
        <dbReference type="ChEBI" id="CHEBI:57692"/>
    </cofactor>
</comment>
<dbReference type="Gene3D" id="2.40.110.10">
    <property type="entry name" value="Butyryl-CoA Dehydrogenase, subunit A, domain 2"/>
    <property type="match status" value="1"/>
</dbReference>
<comment type="similarity">
    <text evidence="2 6">Belongs to the acyl-CoA dehydrogenase family.</text>
</comment>
<dbReference type="SUPFAM" id="SSF56645">
    <property type="entry name" value="Acyl-CoA dehydrogenase NM domain-like"/>
    <property type="match status" value="1"/>
</dbReference>
<name>A0A975RU77_9BRAD</name>
<evidence type="ECO:0000259" key="7">
    <source>
        <dbReference type="Pfam" id="PF00441"/>
    </source>
</evidence>
<dbReference type="PIRSF" id="PIRSF016578">
    <property type="entry name" value="HsaA"/>
    <property type="match status" value="1"/>
</dbReference>
<keyword evidence="3 6" id="KW-0285">Flavoprotein</keyword>
<dbReference type="InterPro" id="IPR036250">
    <property type="entry name" value="AcylCo_DH-like_C"/>
</dbReference>
<evidence type="ECO:0000256" key="3">
    <source>
        <dbReference type="ARBA" id="ARBA00022630"/>
    </source>
</evidence>
<accession>A0A975RU77</accession>
<dbReference type="InterPro" id="IPR009075">
    <property type="entry name" value="AcylCo_DH/oxidase_C"/>
</dbReference>
<dbReference type="PANTHER" id="PTHR43884:SF40">
    <property type="entry name" value="ACYL-COA DEHYDROGENASE"/>
    <property type="match status" value="1"/>
</dbReference>
<dbReference type="EMBL" id="CP076135">
    <property type="protein sequence ID" value="QWG19874.1"/>
    <property type="molecule type" value="Genomic_DNA"/>
</dbReference>
<keyword evidence="5 6" id="KW-0560">Oxidoreductase</keyword>
<sequence>MNQTGCFPMGGVAFDLPEDVVDVRDGVLRFVEAQVAPRIERSRALLDDQRRLYDESGRYSPDARKLIRDIRMLSAQAGFYAMCAPVEIGGGGLGHLAYYVSWEAIYRRLGGQGVIIPWVIAHWAFGPSRLLTQATEQARSRCLAGMISGETSMCFGLSEPGAGSDASMIKTRAVKTARGWKISGRKLWTTNAPTAEWCIVFAITDAEKAARKAGGISAFLVSTDAPGFTVESVVRLFGHAGGHEGALVLEDVEVEPWQLVGELDQGFKIALYGVSLGRVYNSARAVGQGRWALEMAIGYAKQREAFGAKISEYQGVSFPLAESATELHAAHLMGLNAATLLDRGDKALKELSMAKAYSVQAGFRAVDRAIQTHGGMGLTNEVGLVHAWQDLRIVNIADGTNEILTRMIAQRLLAGDLDL</sequence>
<dbReference type="GO" id="GO:0003995">
    <property type="term" value="F:acyl-CoA dehydrogenase activity"/>
    <property type="evidence" value="ECO:0007669"/>
    <property type="project" value="TreeGrafter"/>
</dbReference>
<keyword evidence="4 6" id="KW-0274">FAD</keyword>
<protein>
    <submittedName>
        <fullName evidence="10">Acyl-CoA dehydrogenase family protein</fullName>
    </submittedName>
</protein>
<proteinExistence type="inferred from homology"/>
<evidence type="ECO:0000313" key="10">
    <source>
        <dbReference type="EMBL" id="QWG19874.1"/>
    </source>
</evidence>
<dbReference type="InterPro" id="IPR013786">
    <property type="entry name" value="AcylCoA_DH/ox_N"/>
</dbReference>
<dbReference type="InterPro" id="IPR009100">
    <property type="entry name" value="AcylCoA_DH/oxidase_NM_dom_sf"/>
</dbReference>
<dbReference type="RefSeq" id="WP_215615373.1">
    <property type="nucleotide sequence ID" value="NZ_CP076135.1"/>
</dbReference>
<dbReference type="SUPFAM" id="SSF47203">
    <property type="entry name" value="Acyl-CoA dehydrogenase C-terminal domain-like"/>
    <property type="match status" value="1"/>
</dbReference>